<dbReference type="EMBL" id="JACCDE010000006">
    <property type="protein sequence ID" value="NYS77244.1"/>
    <property type="molecule type" value="Genomic_DNA"/>
</dbReference>
<feature type="region of interest" description="Disordered" evidence="1">
    <location>
        <begin position="207"/>
        <end position="237"/>
    </location>
</feature>
<evidence type="ECO:0000313" key="3">
    <source>
        <dbReference type="EMBL" id="NYS77244.1"/>
    </source>
</evidence>
<sequence>MADTLLDVAINREPYAPYIPSLEELPQGDIDGVPLTSLPIWCAWKIKPPRKEGDKPGKVPVSPRDGRTKGWSLKDGDGVSRCNLDFFDTAEQAIQYANQHRLQGIGIATNREYGIAGGDPDHSRNPETGEMSERAREIILSANTYAEVSPGQAGYRFIFIGSFGGFTGNRDDLEFYEDGRFLTITGDHVEGTPRRIMERDLTELGKKHFPLDSAKPTKPKTARTDQPDLTEKPPSREKVDLDSLMLPKHVEEWIKYGIADPSLDRSNCLFGAAIELLKAGVSESQTADILTAPEHGIHVVALEHSAGSHTAARRWVERYTLPEARKRAEEANGGSLPAPKRAYMELLTDAQNMDEFTPPDEVKDLAREAGSMERLTREMVLRAIKKSTGLNISDLRAITKEAKRTSMKPEGVSKAKRHIRPMMIDFFPDIVTDEEGEPVRALQTIPNIAAMLDHYGIQVSYDVIAKKVKVIVPGASGSPDNADNSALSSVISLAKLNEIPTDQVPAFIATIADERQHNPVADWITGATWDGQDRLPQLYQTLVLADGYPASMRDLLVRRWLISAVAAALMPRGFRTRGVLTLQGPQSIGKSDWLKSLVSDVQLRETAIKVDHLLDPANKDSVLGAITHWLVELGELDGSFRKADVARIKGFITADMDKVRRPYDRLESEYQRRTVFFASVNDSQFLVDETGNTRFWTVAVERINSLHGIDMQQVWAQVVELWRSGEKWWLTRDEETELEKLNRGHRVVSSIRELVETGLAWESPANYWERRTASEVLKTIGFDKPTNAQAREAGAVLRERGCNSRMSNGVTKFMVPKPMVSGFASLG</sequence>
<dbReference type="PANTHER" id="PTHR34985">
    <property type="entry name" value="SLR0554 PROTEIN"/>
    <property type="match status" value="1"/>
</dbReference>
<evidence type="ECO:0000256" key="1">
    <source>
        <dbReference type="SAM" id="MobiDB-lite"/>
    </source>
</evidence>
<evidence type="ECO:0000313" key="4">
    <source>
        <dbReference type="Proteomes" id="UP000526892"/>
    </source>
</evidence>
<name>A0A7Z0LRG9_9GAMM</name>
<proteinExistence type="predicted"/>
<dbReference type="AlphaFoldDB" id="A0A7Z0LRG9"/>
<accession>A0A7Z0LRG9</accession>
<comment type="caution">
    <text evidence="3">The sequence shown here is derived from an EMBL/GenBank/DDBJ whole genome shotgun (WGS) entry which is preliminary data.</text>
</comment>
<dbReference type="PANTHER" id="PTHR34985:SF1">
    <property type="entry name" value="SLR0554 PROTEIN"/>
    <property type="match status" value="1"/>
</dbReference>
<gene>
    <name evidence="3" type="ORF">HZS80_05870</name>
</gene>
<dbReference type="RefSeq" id="WP_179915428.1">
    <property type="nucleotide sequence ID" value="NZ_JACCDE010000006.1"/>
</dbReference>
<keyword evidence="4" id="KW-1185">Reference proteome</keyword>
<feature type="domain" description="Virulence-associated protein E-like" evidence="2">
    <location>
        <begin position="526"/>
        <end position="745"/>
    </location>
</feature>
<feature type="compositionally biased region" description="Basic and acidic residues" evidence="1">
    <location>
        <begin position="222"/>
        <end position="237"/>
    </location>
</feature>
<organism evidence="3 4">
    <name type="scientific">Vreelandella glaciei</name>
    <dbReference type="NCBI Taxonomy" id="186761"/>
    <lineage>
        <taxon>Bacteria</taxon>
        <taxon>Pseudomonadati</taxon>
        <taxon>Pseudomonadota</taxon>
        <taxon>Gammaproteobacteria</taxon>
        <taxon>Oceanospirillales</taxon>
        <taxon>Halomonadaceae</taxon>
        <taxon>Vreelandella</taxon>
    </lineage>
</organism>
<feature type="region of interest" description="Disordered" evidence="1">
    <location>
        <begin position="50"/>
        <end position="72"/>
    </location>
</feature>
<dbReference type="Pfam" id="PF05272">
    <property type="entry name" value="VapE-like_dom"/>
    <property type="match status" value="1"/>
</dbReference>
<protein>
    <recommendedName>
        <fullName evidence="2">Virulence-associated protein E-like domain-containing protein</fullName>
    </recommendedName>
</protein>
<dbReference type="InterPro" id="IPR007936">
    <property type="entry name" value="VapE-like_dom"/>
</dbReference>
<dbReference type="Proteomes" id="UP000526892">
    <property type="component" value="Unassembled WGS sequence"/>
</dbReference>
<reference evidence="3 4" key="1">
    <citation type="journal article" date="2003" name="Extremophiles">
        <title>Halomonas glaciei sp. nov. isolated from fast ice of Adelie Land, Antarctica.</title>
        <authorList>
            <person name="Reddy G.S."/>
            <person name="Raghavan P.U."/>
            <person name="Sarita N.B."/>
            <person name="Prakash J.S."/>
            <person name="Nagesh N."/>
            <person name="Delille D."/>
            <person name="Shivaji S."/>
        </authorList>
    </citation>
    <scope>NUCLEOTIDE SEQUENCE [LARGE SCALE GENOMIC DNA]</scope>
    <source>
        <strain evidence="3 4">DD39</strain>
    </source>
</reference>
<evidence type="ECO:0000259" key="2">
    <source>
        <dbReference type="Pfam" id="PF05272"/>
    </source>
</evidence>